<reference evidence="2" key="1">
    <citation type="submission" date="2024-01" db="EMBL/GenBank/DDBJ databases">
        <title>Sequencing the genomes of a sandfly, Sergentomyia squamirostris, and its two endosymbionts.</title>
        <authorList>
            <person name="Itokawa K."/>
            <person name="Sanjoba C."/>
        </authorList>
    </citation>
    <scope>NUCLEOTIDE SEQUENCE</scope>
    <source>
        <strain evidence="2">RiSSQ</strain>
    </source>
</reference>
<gene>
    <name evidence="2" type="ORF">DMENIID0002_02460</name>
</gene>
<evidence type="ECO:0000256" key="1">
    <source>
        <dbReference type="SAM" id="MobiDB-lite"/>
    </source>
</evidence>
<dbReference type="AlphaFoldDB" id="A0AAT9G740"/>
<sequence>MSKAKTASKNNPTSREQAKEYFHNGQKIRPVKLISGKSSFLAAEYDVSGDLVLGSDGKALPWDRTKI</sequence>
<name>A0AAT9G740_9RICK</name>
<organism evidence="2">
    <name type="scientific">Candidatus Tisiphia endosymbiont of Sergentomyia squamirostris</name>
    <dbReference type="NCBI Taxonomy" id="3113639"/>
    <lineage>
        <taxon>Bacteria</taxon>
        <taxon>Pseudomonadati</taxon>
        <taxon>Pseudomonadota</taxon>
        <taxon>Alphaproteobacteria</taxon>
        <taxon>Rickettsiales</taxon>
        <taxon>Rickettsiaceae</taxon>
        <taxon>Rickettsieae</taxon>
        <taxon>Candidatus Tisiphia</taxon>
    </lineage>
</organism>
<feature type="compositionally biased region" description="Polar residues" evidence="1">
    <location>
        <begin position="1"/>
        <end position="15"/>
    </location>
</feature>
<dbReference type="EMBL" id="AP029170">
    <property type="protein sequence ID" value="BFD45600.1"/>
    <property type="molecule type" value="Genomic_DNA"/>
</dbReference>
<evidence type="ECO:0000313" key="2">
    <source>
        <dbReference type="EMBL" id="BFD45600.1"/>
    </source>
</evidence>
<proteinExistence type="predicted"/>
<protein>
    <submittedName>
        <fullName evidence="2">Uncharacterized protein</fullName>
    </submittedName>
</protein>
<accession>A0AAT9G740</accession>
<feature type="region of interest" description="Disordered" evidence="1">
    <location>
        <begin position="1"/>
        <end position="22"/>
    </location>
</feature>